<feature type="domain" description="Nephrocystin 3-like N-terminal" evidence="2">
    <location>
        <begin position="290"/>
        <end position="394"/>
    </location>
</feature>
<evidence type="ECO:0000313" key="3">
    <source>
        <dbReference type="EMBL" id="KAH6691402.1"/>
    </source>
</evidence>
<dbReference type="InterPro" id="IPR056884">
    <property type="entry name" value="NPHP3-like_N"/>
</dbReference>
<dbReference type="Proteomes" id="UP000770015">
    <property type="component" value="Unassembled WGS sequence"/>
</dbReference>
<dbReference type="AlphaFoldDB" id="A0A9P9AED1"/>
<accession>A0A9P9AED1</accession>
<evidence type="ECO:0000259" key="2">
    <source>
        <dbReference type="Pfam" id="PF24883"/>
    </source>
</evidence>
<comment type="caution">
    <text evidence="3">The sequence shown here is derived from an EMBL/GenBank/DDBJ whole genome shotgun (WGS) entry which is preliminary data.</text>
</comment>
<dbReference type="Gene3D" id="3.40.50.300">
    <property type="entry name" value="P-loop containing nucleotide triphosphate hydrolases"/>
    <property type="match status" value="1"/>
</dbReference>
<dbReference type="PANTHER" id="PTHR10039:SF5">
    <property type="entry name" value="NACHT DOMAIN-CONTAINING PROTEIN"/>
    <property type="match status" value="1"/>
</dbReference>
<keyword evidence="1" id="KW-0677">Repeat</keyword>
<organism evidence="3 4">
    <name type="scientific">Plectosphaerella plurivora</name>
    <dbReference type="NCBI Taxonomy" id="936078"/>
    <lineage>
        <taxon>Eukaryota</taxon>
        <taxon>Fungi</taxon>
        <taxon>Dikarya</taxon>
        <taxon>Ascomycota</taxon>
        <taxon>Pezizomycotina</taxon>
        <taxon>Sordariomycetes</taxon>
        <taxon>Hypocreomycetidae</taxon>
        <taxon>Glomerellales</taxon>
        <taxon>Plectosphaerellaceae</taxon>
        <taxon>Plectosphaerella</taxon>
    </lineage>
</organism>
<dbReference type="PANTHER" id="PTHR10039">
    <property type="entry name" value="AMELOGENIN"/>
    <property type="match status" value="1"/>
</dbReference>
<reference evidence="3" key="1">
    <citation type="journal article" date="2021" name="Nat. Commun.">
        <title>Genetic determinants of endophytism in the Arabidopsis root mycobiome.</title>
        <authorList>
            <person name="Mesny F."/>
            <person name="Miyauchi S."/>
            <person name="Thiergart T."/>
            <person name="Pickel B."/>
            <person name="Atanasova L."/>
            <person name="Karlsson M."/>
            <person name="Huettel B."/>
            <person name="Barry K.W."/>
            <person name="Haridas S."/>
            <person name="Chen C."/>
            <person name="Bauer D."/>
            <person name="Andreopoulos W."/>
            <person name="Pangilinan J."/>
            <person name="LaButti K."/>
            <person name="Riley R."/>
            <person name="Lipzen A."/>
            <person name="Clum A."/>
            <person name="Drula E."/>
            <person name="Henrissat B."/>
            <person name="Kohler A."/>
            <person name="Grigoriev I.V."/>
            <person name="Martin F.M."/>
            <person name="Hacquard S."/>
        </authorList>
    </citation>
    <scope>NUCLEOTIDE SEQUENCE</scope>
    <source>
        <strain evidence="3">MPI-SDFR-AT-0117</strain>
    </source>
</reference>
<sequence length="405" mass="45527">MEAAGFASAIITFVEFSYKLVNGSITAYESGTGLIDQDVIRVVNDLKAATKAIDVAPINASSGPHWAELRELALACNALSNDLTLILQKAQRRQDGNRALQSFGAAWASLRSSKDVTEIQRKLNEYRAQILLRLSLILDGRQQWIAKQLEELHSGNALHFQQTVVEFESLQRTITRLESKLSKQVLEDQRTYDPKQDHSDSLADIHTELSRISSLINISNSKNAAIEVLERLRFETIYSRMDHIGDGEFQFFSWLFNDHQEGCEPVNDEPLSTRRHEVDKITGEARKSAHASIKQWLEVGDKVLHISGKAGSGKSILMKRLSLDSALKKRLEEWSGDKTLVLASFFFWGTGDNQQNSLEGLYRSLLYELLMKYPELTSIAFSESVLAQSLQRKSENSCIPASSYC</sequence>
<evidence type="ECO:0000256" key="1">
    <source>
        <dbReference type="ARBA" id="ARBA00022737"/>
    </source>
</evidence>
<dbReference type="Pfam" id="PF24883">
    <property type="entry name" value="NPHP3_N"/>
    <property type="match status" value="1"/>
</dbReference>
<dbReference type="EMBL" id="JAGSXJ010000005">
    <property type="protein sequence ID" value="KAH6691402.1"/>
    <property type="molecule type" value="Genomic_DNA"/>
</dbReference>
<gene>
    <name evidence="3" type="ORF">F5X68DRAFT_252351</name>
</gene>
<name>A0A9P9AED1_9PEZI</name>
<evidence type="ECO:0000313" key="4">
    <source>
        <dbReference type="Proteomes" id="UP000770015"/>
    </source>
</evidence>
<dbReference type="InterPro" id="IPR027417">
    <property type="entry name" value="P-loop_NTPase"/>
</dbReference>
<protein>
    <recommendedName>
        <fullName evidence="2">Nephrocystin 3-like N-terminal domain-containing protein</fullName>
    </recommendedName>
</protein>
<keyword evidence="4" id="KW-1185">Reference proteome</keyword>
<dbReference type="OrthoDB" id="443402at2759"/>
<proteinExistence type="predicted"/>